<name>A0A8N4F2J0_ELAGV</name>
<evidence type="ECO:0000313" key="2">
    <source>
        <dbReference type="Proteomes" id="UP000504607"/>
    </source>
</evidence>
<evidence type="ECO:0000256" key="1">
    <source>
        <dbReference type="SAM" id="MobiDB-lite"/>
    </source>
</evidence>
<dbReference type="AlphaFoldDB" id="A0A8N4F2J0"/>
<dbReference type="Proteomes" id="UP000504607">
    <property type="component" value="Chromosome 8"/>
</dbReference>
<proteinExistence type="predicted"/>
<keyword evidence="2" id="KW-1185">Reference proteome</keyword>
<accession>A0A8N4F2J0</accession>
<protein>
    <submittedName>
        <fullName evidence="3">Uncharacterized protein LOC105050673</fullName>
    </submittedName>
</protein>
<reference evidence="3" key="1">
    <citation type="submission" date="2025-08" db="UniProtKB">
        <authorList>
            <consortium name="RefSeq"/>
        </authorList>
    </citation>
    <scope>IDENTIFICATION</scope>
</reference>
<evidence type="ECO:0000313" key="3">
    <source>
        <dbReference type="RefSeq" id="XP_029122199.1"/>
    </source>
</evidence>
<feature type="compositionally biased region" description="Basic and acidic residues" evidence="1">
    <location>
        <begin position="9"/>
        <end position="32"/>
    </location>
</feature>
<sequence length="114" mass="12840">MVALGHIHSGREAPLRSEPGRRERNRGWREGDEGRDEGEGSAPRGPRSGIPLWSSQCCRLHSLLLSTWSMVSKTIAERILRSLHNPVLYCYRQLLCPVGRSTKIPILRNAKQGK</sequence>
<organism evidence="2 3">
    <name type="scientific">Elaeis guineensis var. tenera</name>
    <name type="common">Oil palm</name>
    <dbReference type="NCBI Taxonomy" id="51953"/>
    <lineage>
        <taxon>Eukaryota</taxon>
        <taxon>Viridiplantae</taxon>
        <taxon>Streptophyta</taxon>
        <taxon>Embryophyta</taxon>
        <taxon>Tracheophyta</taxon>
        <taxon>Spermatophyta</taxon>
        <taxon>Magnoliopsida</taxon>
        <taxon>Liliopsida</taxon>
        <taxon>Arecaceae</taxon>
        <taxon>Arecoideae</taxon>
        <taxon>Cocoseae</taxon>
        <taxon>Elaeidinae</taxon>
        <taxon>Elaeis</taxon>
    </lineage>
</organism>
<dbReference type="RefSeq" id="XP_029122199.1">
    <property type="nucleotide sequence ID" value="XM_029266366.1"/>
</dbReference>
<gene>
    <name evidence="3" type="primary">LOC105050673</name>
</gene>
<feature type="region of interest" description="Disordered" evidence="1">
    <location>
        <begin position="1"/>
        <end position="52"/>
    </location>
</feature>